<evidence type="ECO:0000313" key="3">
    <source>
        <dbReference type="Proteomes" id="UP000699042"/>
    </source>
</evidence>
<dbReference type="EMBL" id="JAESDN010000010">
    <property type="protein sequence ID" value="KAG7044768.1"/>
    <property type="molecule type" value="Genomic_DNA"/>
</dbReference>
<evidence type="ECO:0000313" key="2">
    <source>
        <dbReference type="EMBL" id="KAG7044768.1"/>
    </source>
</evidence>
<name>A0A9P7QX13_9PEZI</name>
<feature type="non-terminal residue" evidence="2">
    <location>
        <position position="79"/>
    </location>
</feature>
<comment type="caution">
    <text evidence="2">The sequence shown here is derived from an EMBL/GenBank/DDBJ whole genome shotgun (WGS) entry which is preliminary data.</text>
</comment>
<accession>A0A9P7QX13</accession>
<proteinExistence type="predicted"/>
<reference evidence="2" key="1">
    <citation type="submission" date="2021-05" db="EMBL/GenBank/DDBJ databases">
        <title>Comparative genomics of three Colletotrichum scovillei strains and genetic complementation revealed genes involved fungal growth and virulence on chili pepper.</title>
        <authorList>
            <person name="Hsieh D.-K."/>
            <person name="Chuang S.-C."/>
            <person name="Chen C.-Y."/>
            <person name="Chao Y.-T."/>
            <person name="Lu M.-Y.J."/>
            <person name="Lee M.-H."/>
            <person name="Shih M.-C."/>
        </authorList>
    </citation>
    <scope>NUCLEOTIDE SEQUENCE</scope>
    <source>
        <strain evidence="2">Coll-153</strain>
    </source>
</reference>
<evidence type="ECO:0000256" key="1">
    <source>
        <dbReference type="SAM" id="MobiDB-lite"/>
    </source>
</evidence>
<dbReference type="Proteomes" id="UP000699042">
    <property type="component" value="Unassembled WGS sequence"/>
</dbReference>
<protein>
    <submittedName>
        <fullName evidence="2">Uncharacterized protein</fullName>
    </submittedName>
</protein>
<gene>
    <name evidence="2" type="ORF">JMJ77_004229</name>
</gene>
<organism evidence="2 3">
    <name type="scientific">Colletotrichum scovillei</name>
    <dbReference type="NCBI Taxonomy" id="1209932"/>
    <lineage>
        <taxon>Eukaryota</taxon>
        <taxon>Fungi</taxon>
        <taxon>Dikarya</taxon>
        <taxon>Ascomycota</taxon>
        <taxon>Pezizomycotina</taxon>
        <taxon>Sordariomycetes</taxon>
        <taxon>Hypocreomycetidae</taxon>
        <taxon>Glomerellales</taxon>
        <taxon>Glomerellaceae</taxon>
        <taxon>Colletotrichum</taxon>
        <taxon>Colletotrichum acutatum species complex</taxon>
    </lineage>
</organism>
<sequence length="79" mass="8604">TAATRCFQRVTIPAIPRLASVNHSALPASTGRRPRRCRASSTERGVRRESILPGDTTRNLEDGDIGLQATFSCVIPLTR</sequence>
<feature type="non-terminal residue" evidence="2">
    <location>
        <position position="1"/>
    </location>
</feature>
<dbReference type="AlphaFoldDB" id="A0A9P7QX13"/>
<keyword evidence="3" id="KW-1185">Reference proteome</keyword>
<feature type="region of interest" description="Disordered" evidence="1">
    <location>
        <begin position="23"/>
        <end position="47"/>
    </location>
</feature>